<proteinExistence type="predicted"/>
<dbReference type="GeneID" id="40088591"/>
<dbReference type="Proteomes" id="UP000223025">
    <property type="component" value="Segment"/>
</dbReference>
<protein>
    <submittedName>
        <fullName evidence="1">Uncharacterized protein</fullName>
    </submittedName>
</protein>
<dbReference type="KEGG" id="vg:40088591"/>
<sequence length="72" mass="8428">MHRDDGPAIEYFDGGYTYYKNGKIHRTDGPAATTSNGCFFWWYDNVWTKAQFPDGFIEYKGTTEQEYLRKNG</sequence>
<dbReference type="EMBL" id="MF403008">
    <property type="protein sequence ID" value="AUZ95347.1"/>
    <property type="molecule type" value="Genomic_DNA"/>
</dbReference>
<evidence type="ECO:0000313" key="1">
    <source>
        <dbReference type="EMBL" id="AUZ95347.1"/>
    </source>
</evidence>
<evidence type="ECO:0000313" key="2">
    <source>
        <dbReference type="Proteomes" id="UP000223025"/>
    </source>
</evidence>
<keyword evidence="2" id="KW-1185">Reference proteome</keyword>
<organism evidence="1 2">
    <name type="scientific">Agrobacterium phage Atu_ph07</name>
    <dbReference type="NCBI Taxonomy" id="2024264"/>
    <lineage>
        <taxon>Viruses</taxon>
        <taxon>Duplodnaviria</taxon>
        <taxon>Heunggongvirae</taxon>
        <taxon>Uroviricota</taxon>
        <taxon>Caudoviricetes</taxon>
        <taxon>Polybotosvirus</taxon>
        <taxon>Polybotosvirus Atuph07</taxon>
    </lineage>
</organism>
<accession>A0A2L0V0N1</accession>
<dbReference type="RefSeq" id="YP_009612253.1">
    <property type="nucleotide sequence ID" value="NC_042013.1"/>
</dbReference>
<name>A0A2L0V0N1_9CAUD</name>
<reference evidence="1 2" key="1">
    <citation type="submission" date="2017-06" db="EMBL/GenBank/DDBJ databases">
        <authorList>
            <person name="Kim H.J."/>
            <person name="Triplett B.A."/>
        </authorList>
    </citation>
    <scope>NUCLEOTIDE SEQUENCE [LARGE SCALE GENOMIC DNA]</scope>
</reference>